<dbReference type="Proteomes" id="UP001177744">
    <property type="component" value="Unassembled WGS sequence"/>
</dbReference>
<sequence>MADALQASVPPQVQLVWEGLREVGSRVNPNGHLLVHPGAIEEEAVGCNALPSQGALSVVLPALCTPQGSSPYPA</sequence>
<comment type="caution">
    <text evidence="1">The sequence shown here is derived from an EMBL/GenBank/DDBJ whole genome shotgun (WGS) entry which is preliminary data.</text>
</comment>
<organism evidence="1 2">
    <name type="scientific">Cnephaeus nilssonii</name>
    <name type="common">Northern bat</name>
    <name type="synonym">Eptesicus nilssonii</name>
    <dbReference type="NCBI Taxonomy" id="3371016"/>
    <lineage>
        <taxon>Eukaryota</taxon>
        <taxon>Metazoa</taxon>
        <taxon>Chordata</taxon>
        <taxon>Craniata</taxon>
        <taxon>Vertebrata</taxon>
        <taxon>Euteleostomi</taxon>
        <taxon>Mammalia</taxon>
        <taxon>Eutheria</taxon>
        <taxon>Laurasiatheria</taxon>
        <taxon>Chiroptera</taxon>
        <taxon>Yangochiroptera</taxon>
        <taxon>Vespertilionidae</taxon>
        <taxon>Cnephaeus</taxon>
    </lineage>
</organism>
<keyword evidence="2" id="KW-1185">Reference proteome</keyword>
<gene>
    <name evidence="1" type="ORF">QTO34_018200</name>
</gene>
<evidence type="ECO:0000313" key="1">
    <source>
        <dbReference type="EMBL" id="KAK1339646.1"/>
    </source>
</evidence>
<dbReference type="AlphaFoldDB" id="A0AA40LMV4"/>
<evidence type="ECO:0000313" key="2">
    <source>
        <dbReference type="Proteomes" id="UP001177744"/>
    </source>
</evidence>
<name>A0AA40LMV4_CNENI</name>
<protein>
    <submittedName>
        <fullName evidence="1">Uncharacterized protein</fullName>
    </submittedName>
</protein>
<proteinExistence type="predicted"/>
<dbReference type="EMBL" id="JAULJE010000008">
    <property type="protein sequence ID" value="KAK1339646.1"/>
    <property type="molecule type" value="Genomic_DNA"/>
</dbReference>
<accession>A0AA40LMV4</accession>
<reference evidence="1" key="1">
    <citation type="submission" date="2023-06" db="EMBL/GenBank/DDBJ databases">
        <title>Reference genome for the Northern bat (Eptesicus nilssonii), a most northern bat species.</title>
        <authorList>
            <person name="Laine V.N."/>
            <person name="Pulliainen A.T."/>
            <person name="Lilley T.M."/>
        </authorList>
    </citation>
    <scope>NUCLEOTIDE SEQUENCE</scope>
    <source>
        <strain evidence="1">BLF_Eptnil</strain>
        <tissue evidence="1">Kidney</tissue>
    </source>
</reference>